<dbReference type="SUPFAM" id="SSF69318">
    <property type="entry name" value="Integrin alpha N-terminal domain"/>
    <property type="match status" value="2"/>
</dbReference>
<dbReference type="PANTHER" id="PTHR46580">
    <property type="entry name" value="SENSOR KINASE-RELATED"/>
    <property type="match status" value="1"/>
</dbReference>
<dbReference type="InterPro" id="IPR028994">
    <property type="entry name" value="Integrin_alpha_N"/>
</dbReference>
<dbReference type="Gene3D" id="2.130.10.130">
    <property type="entry name" value="Integrin alpha, N-terminal"/>
    <property type="match status" value="2"/>
</dbReference>
<evidence type="ECO:0000256" key="1">
    <source>
        <dbReference type="ARBA" id="ARBA00022729"/>
    </source>
</evidence>
<organism evidence="3">
    <name type="scientific">uncultured Gemmatimonadota bacterium</name>
    <dbReference type="NCBI Taxonomy" id="203437"/>
    <lineage>
        <taxon>Bacteria</taxon>
        <taxon>Pseudomonadati</taxon>
        <taxon>Gemmatimonadota</taxon>
        <taxon>environmental samples</taxon>
    </lineage>
</organism>
<reference evidence="3" key="1">
    <citation type="submission" date="2020-02" db="EMBL/GenBank/DDBJ databases">
        <authorList>
            <person name="Meier V. D."/>
        </authorList>
    </citation>
    <scope>NUCLEOTIDE SEQUENCE</scope>
    <source>
        <strain evidence="3">AVDCRST_MAG89</strain>
    </source>
</reference>
<name>A0A6J4K8Z9_9BACT</name>
<dbReference type="InterPro" id="IPR013517">
    <property type="entry name" value="FG-GAP"/>
</dbReference>
<sequence length="453" mass="46487">TAGPVTSPDRYLFAPQPTVRSSAPNPYSIANLARTGTIEYVFDRPAPEPTPQNFAVNGSQGGRRFLDGGYSGGGTTRLSTPPGNYHAGEMVDVTLTSALTCEPRVARFRAAAGQGTGQFAGDLVPGSASNLALADLNRDGKLDLLAVDSTGYRMTVRLGFGNGTFGEASGPYGTPQRGVLGTGDFDGDGHLDVAAAGTYGTDGTNLYIYRGQGDGGLTGPQRLRRSSLISAVSVADFNADGLPDLALPGRDYNAVVITDAPSFQSNRIYGTGRRPVESAISDMDADGRLDVVTADSVANSVTVLRGMGGGVFRRPFTRTLTLARPVHRLAVGDVTRDGHPDAVVGGGGRTTLLVGNGRGGFGATVELHTVAGGTLVAALLGDVNGDGRLDLVVVNRTGGGYVMLNNGSGLSYHSSFSLGTTPLTAALGDVNGDARLDLVVGSRASVTILLGQP</sequence>
<evidence type="ECO:0000313" key="3">
    <source>
        <dbReference type="EMBL" id="CAA9298615.1"/>
    </source>
</evidence>
<dbReference type="Pfam" id="PF13517">
    <property type="entry name" value="FG-GAP_3"/>
    <property type="match status" value="3"/>
</dbReference>
<dbReference type="EMBL" id="CADCTV010000069">
    <property type="protein sequence ID" value="CAA9298615.1"/>
    <property type="molecule type" value="Genomic_DNA"/>
</dbReference>
<feature type="non-terminal residue" evidence="3">
    <location>
        <position position="1"/>
    </location>
</feature>
<dbReference type="AlphaFoldDB" id="A0A6J4K8Z9"/>
<gene>
    <name evidence="3" type="ORF">AVDCRST_MAG89-293</name>
</gene>
<protein>
    <recommendedName>
        <fullName evidence="4">VCBS repeat-containing protein</fullName>
    </recommendedName>
</protein>
<proteinExistence type="predicted"/>
<accession>A0A6J4K8Z9</accession>
<evidence type="ECO:0000256" key="2">
    <source>
        <dbReference type="SAM" id="MobiDB-lite"/>
    </source>
</evidence>
<evidence type="ECO:0008006" key="4">
    <source>
        <dbReference type="Google" id="ProtNLM"/>
    </source>
</evidence>
<feature type="region of interest" description="Disordered" evidence="2">
    <location>
        <begin position="52"/>
        <end position="83"/>
    </location>
</feature>
<keyword evidence="1" id="KW-0732">Signal</keyword>